<gene>
    <name evidence="8" type="primary">srrB_2</name>
    <name evidence="8" type="ORF">B879_03339</name>
</gene>
<keyword evidence="5" id="KW-0472">Membrane</keyword>
<proteinExistence type="predicted"/>
<feature type="signal peptide" evidence="6">
    <location>
        <begin position="1"/>
        <end position="25"/>
    </location>
</feature>
<dbReference type="SUPFAM" id="SSF55874">
    <property type="entry name" value="ATPase domain of HSP90 chaperone/DNA topoisomerase II/histidine kinase"/>
    <property type="match status" value="1"/>
</dbReference>
<dbReference type="InterPro" id="IPR036097">
    <property type="entry name" value="HisK_dim/P_sf"/>
</dbReference>
<dbReference type="Pfam" id="PF13181">
    <property type="entry name" value="TPR_8"/>
    <property type="match status" value="1"/>
</dbReference>
<organism evidence="8 9">
    <name type="scientific">Cecembia lonarensis (strain CCUG 58316 / KCTC 22772 / LW9)</name>
    <dbReference type="NCBI Taxonomy" id="1225176"/>
    <lineage>
        <taxon>Bacteria</taxon>
        <taxon>Pseudomonadati</taxon>
        <taxon>Bacteroidota</taxon>
        <taxon>Cytophagia</taxon>
        <taxon>Cytophagales</taxon>
        <taxon>Cyclobacteriaceae</taxon>
        <taxon>Cecembia</taxon>
    </lineage>
</organism>
<evidence type="ECO:0000259" key="7">
    <source>
        <dbReference type="PROSITE" id="PS50109"/>
    </source>
</evidence>
<dbReference type="Proteomes" id="UP000004478">
    <property type="component" value="Unassembled WGS sequence"/>
</dbReference>
<evidence type="ECO:0000256" key="4">
    <source>
        <dbReference type="SAM" id="Coils"/>
    </source>
</evidence>
<dbReference type="Gene3D" id="1.10.287.130">
    <property type="match status" value="1"/>
</dbReference>
<keyword evidence="5" id="KW-0812">Transmembrane</keyword>
<dbReference type="InterPro" id="IPR019734">
    <property type="entry name" value="TPR_rpt"/>
</dbReference>
<feature type="chain" id="PRO_5003847120" description="histidine kinase" evidence="6">
    <location>
        <begin position="26"/>
        <end position="644"/>
    </location>
</feature>
<evidence type="ECO:0000256" key="3">
    <source>
        <dbReference type="ARBA" id="ARBA00022553"/>
    </source>
</evidence>
<dbReference type="CDD" id="cd00075">
    <property type="entry name" value="HATPase"/>
    <property type="match status" value="1"/>
</dbReference>
<dbReference type="InterPro" id="IPR011990">
    <property type="entry name" value="TPR-like_helical_dom_sf"/>
</dbReference>
<dbReference type="Gene3D" id="1.25.40.10">
    <property type="entry name" value="Tetratricopeptide repeat domain"/>
    <property type="match status" value="2"/>
</dbReference>
<dbReference type="InterPro" id="IPR005467">
    <property type="entry name" value="His_kinase_dom"/>
</dbReference>
<dbReference type="SMART" id="SM00028">
    <property type="entry name" value="TPR"/>
    <property type="match status" value="5"/>
</dbReference>
<sequence>MLKPLRNFLFFACSLMIACTSPLFGQSKLQEFEQFLQKARDFRYENFDSAAYYAQKAEALADQDEQLLLRVRGQQGGIYYIAGKYNRSLNYYVEAYELALRLGSQSDLGTALNGRGLIALAQHEYADAVDLFQAALTINEALGDAENITRNLFNLGISLSELKFYEQAIQSLQKAAEIAKVNEDEQQLTMIYNRMGKVYHALEDYDLSRWYYQYLLGQEERLSNWEKTFLYAGLAELEIEVGRYDQAVQHAKKALTVASEMGVYWDMERASRLLSQAYEGLGDQSSALQYARINSMHRDSLYNREKSQGISFLKLQLAEADNERLLNEKEIIEQQARFTQYFVIGLFVLLLLLMGLLYAYRRNLKLKIAFGQKLEAVNKELQEQKEFTAKQNEELKEMDLAKNKLFSILTHDLKSPIQTLKQFLELNSQEIMDPEDLKKGLPLLYLQVDKTERLMENLLQWAKTQMGGIQPKSEEIALSATMQEVLGNFEHPCRIKGIRTDFNAYLHFDRVIFDRVQLLLVLQNVFNNAIKYSPRGGEIKIFFSKNKEFLRLHIRDEGPGMAEKRRVELESAHSFVDSSLGSDKEVGTGLGLLLVKQFMEVNGGQVSIKSKEGEGTELIMDFLSAPTSAEDMRTSSRAPKNKVS</sequence>
<dbReference type="PANTHER" id="PTHR43547">
    <property type="entry name" value="TWO-COMPONENT HISTIDINE KINASE"/>
    <property type="match status" value="1"/>
</dbReference>
<dbReference type="OrthoDB" id="1269247at2"/>
<dbReference type="PROSITE" id="PS51257">
    <property type="entry name" value="PROKAR_LIPOPROTEIN"/>
    <property type="match status" value="1"/>
</dbReference>
<keyword evidence="9" id="KW-1185">Reference proteome</keyword>
<dbReference type="PROSITE" id="PS50109">
    <property type="entry name" value="HIS_KIN"/>
    <property type="match status" value="1"/>
</dbReference>
<keyword evidence="4" id="KW-0175">Coiled coil</keyword>
<keyword evidence="8" id="KW-0808">Transferase</keyword>
<dbReference type="EMBL" id="AMGM01000073">
    <property type="protein sequence ID" value="EKB48050.1"/>
    <property type="molecule type" value="Genomic_DNA"/>
</dbReference>
<dbReference type="SUPFAM" id="SSF47384">
    <property type="entry name" value="Homodimeric domain of signal transducing histidine kinase"/>
    <property type="match status" value="1"/>
</dbReference>
<name>K1KV36_CECL9</name>
<dbReference type="Pfam" id="PF13424">
    <property type="entry name" value="TPR_12"/>
    <property type="match status" value="1"/>
</dbReference>
<comment type="catalytic activity">
    <reaction evidence="1">
        <text>ATP + protein L-histidine = ADP + protein N-phospho-L-histidine.</text>
        <dbReference type="EC" id="2.7.13.3"/>
    </reaction>
</comment>
<comment type="caution">
    <text evidence="8">The sequence shown here is derived from an EMBL/GenBank/DDBJ whole genome shotgun (WGS) entry which is preliminary data.</text>
</comment>
<evidence type="ECO:0000313" key="8">
    <source>
        <dbReference type="EMBL" id="EKB48050.1"/>
    </source>
</evidence>
<reference evidence="8 9" key="1">
    <citation type="journal article" date="2012" name="J. Bacteriol.">
        <title>Draft Genome Sequence of Cecembia lonarensis Strain LW9T, Isolated from Lonar Lake, a Haloalkaline Lake in India.</title>
        <authorList>
            <person name="Shivaji S."/>
            <person name="Ara S."/>
            <person name="Singh A."/>
            <person name="Pinnaka A.K."/>
        </authorList>
    </citation>
    <scope>NUCLEOTIDE SEQUENCE [LARGE SCALE GENOMIC DNA]</scope>
    <source>
        <strain evidence="8 9">LW9</strain>
    </source>
</reference>
<dbReference type="GO" id="GO:0000155">
    <property type="term" value="F:phosphorelay sensor kinase activity"/>
    <property type="evidence" value="ECO:0007669"/>
    <property type="project" value="InterPro"/>
</dbReference>
<dbReference type="Pfam" id="PF02518">
    <property type="entry name" value="HATPase_c"/>
    <property type="match status" value="1"/>
</dbReference>
<keyword evidence="6" id="KW-0732">Signal</keyword>
<feature type="transmembrane region" description="Helical" evidence="5">
    <location>
        <begin position="341"/>
        <end position="360"/>
    </location>
</feature>
<dbReference type="SUPFAM" id="SSF48452">
    <property type="entry name" value="TPR-like"/>
    <property type="match status" value="2"/>
</dbReference>
<protein>
    <recommendedName>
        <fullName evidence="2">histidine kinase</fullName>
        <ecNumber evidence="2">2.7.13.3</ecNumber>
    </recommendedName>
</protein>
<dbReference type="CDD" id="cd00082">
    <property type="entry name" value="HisKA"/>
    <property type="match status" value="1"/>
</dbReference>
<dbReference type="PRINTS" id="PR00344">
    <property type="entry name" value="BCTRLSENSOR"/>
</dbReference>
<accession>K1KV36</accession>
<evidence type="ECO:0000313" key="9">
    <source>
        <dbReference type="Proteomes" id="UP000004478"/>
    </source>
</evidence>
<feature type="coiled-coil region" evidence="4">
    <location>
        <begin position="371"/>
        <end position="398"/>
    </location>
</feature>
<feature type="domain" description="Histidine kinase" evidence="7">
    <location>
        <begin position="408"/>
        <end position="626"/>
    </location>
</feature>
<dbReference type="PANTHER" id="PTHR43547:SF2">
    <property type="entry name" value="HYBRID SIGNAL TRANSDUCTION HISTIDINE KINASE C"/>
    <property type="match status" value="1"/>
</dbReference>
<dbReference type="InterPro" id="IPR003594">
    <property type="entry name" value="HATPase_dom"/>
</dbReference>
<dbReference type="InterPro" id="IPR004358">
    <property type="entry name" value="Sig_transdc_His_kin-like_C"/>
</dbReference>
<dbReference type="SMART" id="SM00387">
    <property type="entry name" value="HATPase_c"/>
    <property type="match status" value="1"/>
</dbReference>
<evidence type="ECO:0000256" key="5">
    <source>
        <dbReference type="SAM" id="Phobius"/>
    </source>
</evidence>
<evidence type="ECO:0000256" key="1">
    <source>
        <dbReference type="ARBA" id="ARBA00000085"/>
    </source>
</evidence>
<dbReference type="EC" id="2.7.13.3" evidence="2"/>
<keyword evidence="5" id="KW-1133">Transmembrane helix</keyword>
<dbReference type="RefSeq" id="WP_009186357.1">
    <property type="nucleotide sequence ID" value="NZ_AMGM01000073.1"/>
</dbReference>
<dbReference type="InterPro" id="IPR036890">
    <property type="entry name" value="HATPase_C_sf"/>
</dbReference>
<dbReference type="InterPro" id="IPR003661">
    <property type="entry name" value="HisK_dim/P_dom"/>
</dbReference>
<evidence type="ECO:0000256" key="2">
    <source>
        <dbReference type="ARBA" id="ARBA00012438"/>
    </source>
</evidence>
<dbReference type="SMART" id="SM00388">
    <property type="entry name" value="HisKA"/>
    <property type="match status" value="1"/>
</dbReference>
<evidence type="ECO:0000256" key="6">
    <source>
        <dbReference type="SAM" id="SignalP"/>
    </source>
</evidence>
<keyword evidence="3" id="KW-0597">Phosphoprotein</keyword>
<dbReference type="Gene3D" id="3.30.565.10">
    <property type="entry name" value="Histidine kinase-like ATPase, C-terminal domain"/>
    <property type="match status" value="1"/>
</dbReference>
<dbReference type="AlphaFoldDB" id="K1KV36"/>